<comment type="function">
    <text evidence="2">Pyridoxal 5'-phosphate (PLP)-binding protein, which may be involved in intracellular homeostatic regulation of pyridoxal 5'-phosphate (PLP), the active form of vitamin B6.</text>
</comment>
<dbReference type="NCBIfam" id="TIGR00044">
    <property type="entry name" value="YggS family pyridoxal phosphate-dependent enzyme"/>
    <property type="match status" value="1"/>
</dbReference>
<proteinExistence type="inferred from homology"/>
<name>A0ABD3M337_9STRA</name>
<feature type="domain" description="Alanine racemase N-terminal" evidence="4">
    <location>
        <begin position="68"/>
        <end position="303"/>
    </location>
</feature>
<dbReference type="CDD" id="cd06822">
    <property type="entry name" value="PLPDE_III_YBL036c_euk"/>
    <property type="match status" value="1"/>
</dbReference>
<dbReference type="SUPFAM" id="SSF51419">
    <property type="entry name" value="PLP-binding barrel"/>
    <property type="match status" value="1"/>
</dbReference>
<dbReference type="FunFam" id="3.20.20.10:FF:000018">
    <property type="entry name" value="Pyridoxal phosphate homeostasis protein"/>
    <property type="match status" value="1"/>
</dbReference>
<dbReference type="InterPro" id="IPR011078">
    <property type="entry name" value="PyrdxlP_homeostasis"/>
</dbReference>
<feature type="modified residue" description="N6-(pyridoxal phosphate)lysine" evidence="2">
    <location>
        <position position="103"/>
    </location>
</feature>
<dbReference type="HAMAP" id="MF_02087">
    <property type="entry name" value="PLP_homeostasis"/>
    <property type="match status" value="1"/>
</dbReference>
<dbReference type="Pfam" id="PF01168">
    <property type="entry name" value="Ala_racemase_N"/>
    <property type="match status" value="1"/>
</dbReference>
<dbReference type="PANTHER" id="PTHR10146:SF14">
    <property type="entry name" value="PYRIDOXAL PHOSPHATE HOMEOSTASIS PROTEIN"/>
    <property type="match status" value="1"/>
</dbReference>
<dbReference type="InterPro" id="IPR001608">
    <property type="entry name" value="Ala_racemase_N"/>
</dbReference>
<evidence type="ECO:0000256" key="1">
    <source>
        <dbReference type="ARBA" id="ARBA00022898"/>
    </source>
</evidence>
<dbReference type="Gene3D" id="3.20.20.10">
    <property type="entry name" value="Alanine racemase"/>
    <property type="match status" value="1"/>
</dbReference>
<accession>A0ABD3M337</accession>
<dbReference type="PANTHER" id="PTHR10146">
    <property type="entry name" value="PROLINE SYNTHETASE CO-TRANSCRIBED BACTERIAL HOMOLOG PROTEIN"/>
    <property type="match status" value="1"/>
</dbReference>
<reference evidence="5 6" key="1">
    <citation type="submission" date="2024-10" db="EMBL/GenBank/DDBJ databases">
        <title>Updated reference genomes for cyclostephanoid diatoms.</title>
        <authorList>
            <person name="Roberts W.R."/>
            <person name="Alverson A.J."/>
        </authorList>
    </citation>
    <scope>NUCLEOTIDE SEQUENCE [LARGE SCALE GENOMIC DNA]</scope>
    <source>
        <strain evidence="5 6">AJA232-27</strain>
    </source>
</reference>
<evidence type="ECO:0000256" key="3">
    <source>
        <dbReference type="RuleBase" id="RU004514"/>
    </source>
</evidence>
<gene>
    <name evidence="5" type="ORF">ACHAWU_008399</name>
</gene>
<organism evidence="5 6">
    <name type="scientific">Discostella pseudostelligera</name>
    <dbReference type="NCBI Taxonomy" id="259834"/>
    <lineage>
        <taxon>Eukaryota</taxon>
        <taxon>Sar</taxon>
        <taxon>Stramenopiles</taxon>
        <taxon>Ochrophyta</taxon>
        <taxon>Bacillariophyta</taxon>
        <taxon>Coscinodiscophyceae</taxon>
        <taxon>Thalassiosirophycidae</taxon>
        <taxon>Stephanodiscales</taxon>
        <taxon>Stephanodiscaceae</taxon>
        <taxon>Discostella</taxon>
    </lineage>
</organism>
<comment type="similarity">
    <text evidence="2 3">Belongs to the pyridoxal phosphate-binding protein YggS/PROSC family.</text>
</comment>
<comment type="caution">
    <text evidence="5">The sequence shown here is derived from an EMBL/GenBank/DDBJ whole genome shotgun (WGS) entry which is preliminary data.</text>
</comment>
<keyword evidence="6" id="KW-1185">Reference proteome</keyword>
<dbReference type="AlphaFoldDB" id="A0ABD3M337"/>
<dbReference type="InterPro" id="IPR029066">
    <property type="entry name" value="PLP-binding_barrel"/>
</dbReference>
<sequence>MVISGSRIAVAAYATSTTLRIATAFPSQIFKPVLCSPRASLTAVPLLPVLPSKLSMTLSTSPDAEPELDNIASNISSVKQRISDAISSHDRPDGSVRLVAVSKTKPLEFLKVAYEAGQRCFGENYAQELISKSADMPDDVSWHFIGPLQTNKATRLVSAVGLNKLACIETVSSLKLAAKLDRTVESLNEGSDEKKKLGIFIQVNTSGEDSKSGVSPGEELVDLVKQISEECKWLSINGLMTIGAPGDDSCFDLLRQRRDEIAIVLNRDPNELELSMGMSGDFEVAIAKGATSVRVGSTIFGERDYSSNING</sequence>
<evidence type="ECO:0000256" key="2">
    <source>
        <dbReference type="HAMAP-Rule" id="MF_03225"/>
    </source>
</evidence>
<dbReference type="GO" id="GO:0030170">
    <property type="term" value="F:pyridoxal phosphate binding"/>
    <property type="evidence" value="ECO:0007669"/>
    <property type="project" value="UniProtKB-UniRule"/>
</dbReference>
<evidence type="ECO:0000313" key="6">
    <source>
        <dbReference type="Proteomes" id="UP001530293"/>
    </source>
</evidence>
<keyword evidence="1 2" id="KW-0663">Pyridoxal phosphate</keyword>
<evidence type="ECO:0000313" key="5">
    <source>
        <dbReference type="EMBL" id="KAL3757238.1"/>
    </source>
</evidence>
<dbReference type="PROSITE" id="PS01211">
    <property type="entry name" value="UPF0001"/>
    <property type="match status" value="1"/>
</dbReference>
<dbReference type="EMBL" id="JALLBG020000268">
    <property type="protein sequence ID" value="KAL3757238.1"/>
    <property type="molecule type" value="Genomic_DNA"/>
</dbReference>
<protein>
    <recommendedName>
        <fullName evidence="2">Pyridoxal phosphate homeostasis protein</fullName>
        <shortName evidence="2">PLP homeostasis protein</shortName>
    </recommendedName>
</protein>
<dbReference type="Proteomes" id="UP001530293">
    <property type="component" value="Unassembled WGS sequence"/>
</dbReference>
<evidence type="ECO:0000259" key="4">
    <source>
        <dbReference type="Pfam" id="PF01168"/>
    </source>
</evidence>